<dbReference type="GeneTree" id="ENSGT01110000271532"/>
<dbReference type="Ensembl" id="ENSXCOT00000027294.1">
    <property type="protein sequence ID" value="ENSXCOP00000026962.1"/>
    <property type="gene ID" value="ENSXCOG00000020137.1"/>
</dbReference>
<keyword evidence="2" id="KW-0472">Membrane</keyword>
<reference evidence="3" key="1">
    <citation type="submission" date="2025-08" db="UniProtKB">
        <authorList>
            <consortium name="Ensembl"/>
        </authorList>
    </citation>
    <scope>IDENTIFICATION</scope>
</reference>
<feature type="region of interest" description="Disordered" evidence="1">
    <location>
        <begin position="77"/>
        <end position="97"/>
    </location>
</feature>
<protein>
    <submittedName>
        <fullName evidence="3">Uncharacterized protein</fullName>
    </submittedName>
</protein>
<accession>A0A3B5MYF2</accession>
<sequence>QVFSNSDEAPINKKLPKELLLSSPLCFLVPLPLSWCMISSCYVGRLAVHINCEKQLRYTRTTSDRESLEPFRVSLRRRADSAGSPPAAPKFMSELLL</sequence>
<organism evidence="3 4">
    <name type="scientific">Xiphophorus couchianus</name>
    <name type="common">Monterrey platyfish</name>
    <dbReference type="NCBI Taxonomy" id="32473"/>
    <lineage>
        <taxon>Eukaryota</taxon>
        <taxon>Metazoa</taxon>
        <taxon>Chordata</taxon>
        <taxon>Craniata</taxon>
        <taxon>Vertebrata</taxon>
        <taxon>Euteleostomi</taxon>
        <taxon>Actinopterygii</taxon>
        <taxon>Neopterygii</taxon>
        <taxon>Teleostei</taxon>
        <taxon>Neoteleostei</taxon>
        <taxon>Acanthomorphata</taxon>
        <taxon>Ovalentaria</taxon>
        <taxon>Atherinomorphae</taxon>
        <taxon>Cyprinodontiformes</taxon>
        <taxon>Poeciliidae</taxon>
        <taxon>Poeciliinae</taxon>
        <taxon>Xiphophorus</taxon>
    </lineage>
</organism>
<dbReference type="Proteomes" id="UP000261380">
    <property type="component" value="Unplaced"/>
</dbReference>
<reference evidence="3" key="2">
    <citation type="submission" date="2025-09" db="UniProtKB">
        <authorList>
            <consortium name="Ensembl"/>
        </authorList>
    </citation>
    <scope>IDENTIFICATION</scope>
</reference>
<keyword evidence="2" id="KW-1133">Transmembrane helix</keyword>
<evidence type="ECO:0000313" key="4">
    <source>
        <dbReference type="Proteomes" id="UP000261380"/>
    </source>
</evidence>
<feature type="transmembrane region" description="Helical" evidence="2">
    <location>
        <begin position="27"/>
        <end position="48"/>
    </location>
</feature>
<keyword evidence="4" id="KW-1185">Reference proteome</keyword>
<evidence type="ECO:0000256" key="1">
    <source>
        <dbReference type="SAM" id="MobiDB-lite"/>
    </source>
</evidence>
<evidence type="ECO:0000256" key="2">
    <source>
        <dbReference type="SAM" id="Phobius"/>
    </source>
</evidence>
<evidence type="ECO:0000313" key="3">
    <source>
        <dbReference type="Ensembl" id="ENSXCOP00000026962.1"/>
    </source>
</evidence>
<name>A0A3B5MYF2_9TELE</name>
<keyword evidence="2" id="KW-0812">Transmembrane</keyword>
<dbReference type="AlphaFoldDB" id="A0A3B5MYF2"/>
<proteinExistence type="predicted"/>